<dbReference type="RefSeq" id="WP_307490803.1">
    <property type="nucleotide sequence ID" value="NZ_JAUSVB010000002.1"/>
</dbReference>
<organism evidence="2 3">
    <name type="scientific">Cellulomonas humilata</name>
    <dbReference type="NCBI Taxonomy" id="144055"/>
    <lineage>
        <taxon>Bacteria</taxon>
        <taxon>Bacillati</taxon>
        <taxon>Actinomycetota</taxon>
        <taxon>Actinomycetes</taxon>
        <taxon>Micrococcales</taxon>
        <taxon>Cellulomonadaceae</taxon>
        <taxon>Cellulomonas</taxon>
    </lineage>
</organism>
<gene>
    <name evidence="2" type="ORF">J2X26_001297</name>
</gene>
<name>A0ABU0ECJ7_9CELL</name>
<comment type="caution">
    <text evidence="2">The sequence shown here is derived from an EMBL/GenBank/DDBJ whole genome shotgun (WGS) entry which is preliminary data.</text>
</comment>
<reference evidence="2 3" key="1">
    <citation type="submission" date="2023-07" db="EMBL/GenBank/DDBJ databases">
        <title>Sorghum-associated microbial communities from plants grown in Nebraska, USA.</title>
        <authorList>
            <person name="Schachtman D."/>
        </authorList>
    </citation>
    <scope>NUCLEOTIDE SEQUENCE [LARGE SCALE GENOMIC DNA]</scope>
    <source>
        <strain evidence="2 3">BE332</strain>
    </source>
</reference>
<accession>A0ABU0ECJ7</accession>
<keyword evidence="3" id="KW-1185">Reference proteome</keyword>
<keyword evidence="1" id="KW-0472">Membrane</keyword>
<sequence>MENLTRRAVAAQLAFTGFVLGAFDRVRSDERGQGSVEYVGIILVVVAIIGVVIAAASGLGDTIVTKLQDAIDGIGG</sequence>
<evidence type="ECO:0000313" key="2">
    <source>
        <dbReference type="EMBL" id="MDQ0372986.1"/>
    </source>
</evidence>
<evidence type="ECO:0000313" key="3">
    <source>
        <dbReference type="Proteomes" id="UP001239626"/>
    </source>
</evidence>
<evidence type="ECO:0000256" key="1">
    <source>
        <dbReference type="SAM" id="Phobius"/>
    </source>
</evidence>
<dbReference type="EMBL" id="JAUSVB010000002">
    <property type="protein sequence ID" value="MDQ0372986.1"/>
    <property type="molecule type" value="Genomic_DNA"/>
</dbReference>
<keyword evidence="1" id="KW-0812">Transmembrane</keyword>
<dbReference type="Proteomes" id="UP001239626">
    <property type="component" value="Unassembled WGS sequence"/>
</dbReference>
<keyword evidence="1" id="KW-1133">Transmembrane helix</keyword>
<feature type="transmembrane region" description="Helical" evidence="1">
    <location>
        <begin position="38"/>
        <end position="59"/>
    </location>
</feature>
<proteinExistence type="predicted"/>
<protein>
    <submittedName>
        <fullName evidence="2">Flp pilus assembly pilin Flp</fullName>
    </submittedName>
</protein>